<dbReference type="Proteomes" id="UP001163036">
    <property type="component" value="Plasmid pVP-16-VB00198-1"/>
</dbReference>
<dbReference type="AlphaFoldDB" id="A0AA46URH3"/>
<dbReference type="EMBL" id="CP097357">
    <property type="protein sequence ID" value="UYV30485.1"/>
    <property type="molecule type" value="Genomic_DNA"/>
</dbReference>
<reference evidence="1" key="1">
    <citation type="submission" date="2022-05" db="EMBL/GenBank/DDBJ databases">
        <title>Megaplasmid of Vibrio parahaemolyticus.</title>
        <authorList>
            <person name="Strauch E."/>
            <person name="Borowiak M."/>
        </authorList>
    </citation>
    <scope>NUCLEOTIDE SEQUENCE</scope>
    <source>
        <strain evidence="1">16-VB00198</strain>
        <plasmid evidence="1">pVP-16-VB00198-1</plasmid>
    </source>
</reference>
<gene>
    <name evidence="1" type="ORF">M5598_26115</name>
</gene>
<geneLocation type="plasmid" evidence="1 2">
    <name>pVP-16-VB00198-1</name>
</geneLocation>
<protein>
    <submittedName>
        <fullName evidence="1">Uncharacterized protein</fullName>
    </submittedName>
</protein>
<evidence type="ECO:0000313" key="2">
    <source>
        <dbReference type="Proteomes" id="UP001163036"/>
    </source>
</evidence>
<organism evidence="1 2">
    <name type="scientific">Vibrio parahaemolyticus</name>
    <dbReference type="NCBI Taxonomy" id="670"/>
    <lineage>
        <taxon>Bacteria</taxon>
        <taxon>Pseudomonadati</taxon>
        <taxon>Pseudomonadota</taxon>
        <taxon>Gammaproteobacteria</taxon>
        <taxon>Vibrionales</taxon>
        <taxon>Vibrionaceae</taxon>
        <taxon>Vibrio</taxon>
    </lineage>
</organism>
<dbReference type="RefSeq" id="WP_258667669.1">
    <property type="nucleotide sequence ID" value="NZ_CP062152.1"/>
</dbReference>
<evidence type="ECO:0000313" key="1">
    <source>
        <dbReference type="EMBL" id="UYV30485.1"/>
    </source>
</evidence>
<accession>A0AA46URH3</accession>
<proteinExistence type="predicted"/>
<name>A0AA46URH3_VIBPH</name>
<sequence length="296" mass="33694">MKINNQTIDQEISDFNEKRASIKQQYVSISNFGSINLFKTIEQCATSLYHGYTIQEKITSNTLNDDIASIINGLLSSYKCFNDVFDDMYSFSDFKTYLSKSTIYNILETESHPMVDNLNRKRYRLDSFPFYDLKEDDCVLINGYSSLIVFNSRGISFIYQEKGIAITISQNIITIFSGDIRLTFCNATIKKEACEITGVAAHCSKSTNGDVAIIVYLSKDYQIGFFNKIVDIGGIKSSLFCIDKERFYVASSKSDNMLNIIKSGDPILFALLMHKEIDLQEFDFSELPYSQICNIE</sequence>
<keyword evidence="1" id="KW-0614">Plasmid</keyword>